<feature type="region of interest" description="Disordered" evidence="3">
    <location>
        <begin position="1302"/>
        <end position="1371"/>
    </location>
</feature>
<comment type="caution">
    <text evidence="6">The sequence shown here is derived from an EMBL/GenBank/DDBJ whole genome shotgun (WGS) entry which is preliminary data.</text>
</comment>
<dbReference type="SMART" id="SM00799">
    <property type="entry name" value="DENN"/>
    <property type="match status" value="1"/>
</dbReference>
<dbReference type="GO" id="GO:0032483">
    <property type="term" value="P:regulation of Rab protein signal transduction"/>
    <property type="evidence" value="ECO:0007669"/>
    <property type="project" value="TreeGrafter"/>
</dbReference>
<dbReference type="SMART" id="SM00800">
    <property type="entry name" value="uDENN"/>
    <property type="match status" value="1"/>
</dbReference>
<dbReference type="InterPro" id="IPR023341">
    <property type="entry name" value="MABP"/>
</dbReference>
<feature type="compositionally biased region" description="Low complexity" evidence="3">
    <location>
        <begin position="1672"/>
        <end position="1681"/>
    </location>
</feature>
<feature type="compositionally biased region" description="Polar residues" evidence="3">
    <location>
        <begin position="1524"/>
        <end position="1536"/>
    </location>
</feature>
<dbReference type="InterPro" id="IPR002885">
    <property type="entry name" value="PPR_rpt"/>
</dbReference>
<feature type="compositionally biased region" description="Basic and acidic residues" evidence="3">
    <location>
        <begin position="1355"/>
        <end position="1368"/>
    </location>
</feature>
<dbReference type="InterPro" id="IPR005112">
    <property type="entry name" value="dDENN_dom"/>
</dbReference>
<feature type="region of interest" description="Disordered" evidence="3">
    <location>
        <begin position="1233"/>
        <end position="1255"/>
    </location>
</feature>
<reference evidence="6 7" key="1">
    <citation type="journal article" date="2021" name="Elife">
        <title>Chloroplast acquisition without the gene transfer in kleptoplastic sea slugs, Plakobranchus ocellatus.</title>
        <authorList>
            <person name="Maeda T."/>
            <person name="Takahashi S."/>
            <person name="Yoshida T."/>
            <person name="Shimamura S."/>
            <person name="Takaki Y."/>
            <person name="Nagai Y."/>
            <person name="Toyoda A."/>
            <person name="Suzuki Y."/>
            <person name="Arimoto A."/>
            <person name="Ishii H."/>
            <person name="Satoh N."/>
            <person name="Nishiyama T."/>
            <person name="Hasebe M."/>
            <person name="Maruyama T."/>
            <person name="Minagawa J."/>
            <person name="Obokata J."/>
            <person name="Shigenobu S."/>
        </authorList>
    </citation>
    <scope>NUCLEOTIDE SEQUENCE [LARGE SCALE GENOMIC DNA]</scope>
</reference>
<protein>
    <submittedName>
        <fullName evidence="6">C-myc promoter-binding protein</fullName>
    </submittedName>
</protein>
<feature type="region of interest" description="Disordered" evidence="3">
    <location>
        <begin position="970"/>
        <end position="991"/>
    </location>
</feature>
<feature type="region of interest" description="Disordered" evidence="3">
    <location>
        <begin position="1009"/>
        <end position="1034"/>
    </location>
</feature>
<dbReference type="InterPro" id="IPR005113">
    <property type="entry name" value="uDENN_dom"/>
</dbReference>
<feature type="region of interest" description="Disordered" evidence="3">
    <location>
        <begin position="1134"/>
        <end position="1160"/>
    </location>
</feature>
<evidence type="ECO:0000313" key="6">
    <source>
        <dbReference type="EMBL" id="GFO50358.1"/>
    </source>
</evidence>
<feature type="domain" description="MABP" evidence="5">
    <location>
        <begin position="37"/>
        <end position="194"/>
    </location>
</feature>
<accession>A0AAV4E1B6</accession>
<dbReference type="Gene3D" id="1.25.40.10">
    <property type="entry name" value="Tetratricopeptide repeat domain"/>
    <property type="match status" value="1"/>
</dbReference>
<name>A0AAV4E1B6_9GAST</name>
<dbReference type="InterPro" id="IPR051696">
    <property type="entry name" value="DENN_Domain_GEFs"/>
</dbReference>
<keyword evidence="1" id="KW-0344">Guanine-nucleotide releasing factor</keyword>
<dbReference type="PROSITE" id="PS51498">
    <property type="entry name" value="MABP"/>
    <property type="match status" value="1"/>
</dbReference>
<dbReference type="InterPro" id="IPR011990">
    <property type="entry name" value="TPR-like_helical_dom_sf"/>
</dbReference>
<keyword evidence="7" id="KW-1185">Reference proteome</keyword>
<dbReference type="Pfam" id="PF03456">
    <property type="entry name" value="uDENN"/>
    <property type="match status" value="1"/>
</dbReference>
<feature type="domain" description="UDENN" evidence="4">
    <location>
        <begin position="186"/>
        <end position="638"/>
    </location>
</feature>
<feature type="compositionally biased region" description="Basic and acidic residues" evidence="3">
    <location>
        <begin position="528"/>
        <end position="540"/>
    </location>
</feature>
<dbReference type="GO" id="GO:0005085">
    <property type="term" value="F:guanyl-nucleotide exchange factor activity"/>
    <property type="evidence" value="ECO:0007669"/>
    <property type="project" value="UniProtKB-KW"/>
</dbReference>
<feature type="compositionally biased region" description="Basic and acidic residues" evidence="3">
    <location>
        <begin position="1024"/>
        <end position="1033"/>
    </location>
</feature>
<feature type="compositionally biased region" description="Polar residues" evidence="3">
    <location>
        <begin position="1145"/>
        <end position="1157"/>
    </location>
</feature>
<dbReference type="GO" id="GO:0031410">
    <property type="term" value="C:cytoplasmic vesicle"/>
    <property type="evidence" value="ECO:0007669"/>
    <property type="project" value="TreeGrafter"/>
</dbReference>
<dbReference type="PROSITE" id="PS50211">
    <property type="entry name" value="DENN"/>
    <property type="match status" value="1"/>
</dbReference>
<dbReference type="Gene3D" id="3.40.50.11500">
    <property type="match status" value="1"/>
</dbReference>
<feature type="region of interest" description="Disordered" evidence="3">
    <location>
        <begin position="1506"/>
        <end position="1537"/>
    </location>
</feature>
<dbReference type="EMBL" id="BLXT01008609">
    <property type="protein sequence ID" value="GFO50358.1"/>
    <property type="molecule type" value="Genomic_DNA"/>
</dbReference>
<dbReference type="InterPro" id="IPR037516">
    <property type="entry name" value="Tripartite_DENN"/>
</dbReference>
<dbReference type="Pfam" id="PF02141">
    <property type="entry name" value="DENN"/>
    <property type="match status" value="1"/>
</dbReference>
<evidence type="ECO:0000259" key="5">
    <source>
        <dbReference type="PROSITE" id="PS51498"/>
    </source>
</evidence>
<evidence type="ECO:0000256" key="2">
    <source>
        <dbReference type="PROSITE-ProRule" id="PRU00708"/>
    </source>
</evidence>
<feature type="compositionally biased region" description="Polar residues" evidence="3">
    <location>
        <begin position="1313"/>
        <end position="1354"/>
    </location>
</feature>
<evidence type="ECO:0000256" key="3">
    <source>
        <dbReference type="SAM" id="MobiDB-lite"/>
    </source>
</evidence>
<feature type="compositionally biased region" description="Polar residues" evidence="3">
    <location>
        <begin position="1010"/>
        <end position="1023"/>
    </location>
</feature>
<gene>
    <name evidence="6" type="ORF">PoB_007686300</name>
</gene>
<feature type="region of interest" description="Disordered" evidence="3">
    <location>
        <begin position="1649"/>
        <end position="1685"/>
    </location>
</feature>
<organism evidence="6 7">
    <name type="scientific">Plakobranchus ocellatus</name>
    <dbReference type="NCBI Taxonomy" id="259542"/>
    <lineage>
        <taxon>Eukaryota</taxon>
        <taxon>Metazoa</taxon>
        <taxon>Spiralia</taxon>
        <taxon>Lophotrochozoa</taxon>
        <taxon>Mollusca</taxon>
        <taxon>Gastropoda</taxon>
        <taxon>Heterobranchia</taxon>
        <taxon>Euthyneura</taxon>
        <taxon>Panpulmonata</taxon>
        <taxon>Sacoglossa</taxon>
        <taxon>Placobranchoidea</taxon>
        <taxon>Plakobranchidae</taxon>
        <taxon>Plakobranchus</taxon>
    </lineage>
</organism>
<feature type="compositionally biased region" description="Low complexity" evidence="3">
    <location>
        <begin position="1234"/>
        <end position="1250"/>
    </location>
</feature>
<evidence type="ECO:0000313" key="7">
    <source>
        <dbReference type="Proteomes" id="UP000735302"/>
    </source>
</evidence>
<dbReference type="Pfam" id="PF03455">
    <property type="entry name" value="dDENN"/>
    <property type="match status" value="1"/>
</dbReference>
<dbReference type="Gene3D" id="2.100.10.50">
    <property type="match status" value="1"/>
</dbReference>
<dbReference type="InterPro" id="IPR043153">
    <property type="entry name" value="DENN_C"/>
</dbReference>
<dbReference type="Proteomes" id="UP000735302">
    <property type="component" value="Unassembled WGS sequence"/>
</dbReference>
<feature type="region of interest" description="Disordered" evidence="3">
    <location>
        <begin position="521"/>
        <end position="540"/>
    </location>
</feature>
<evidence type="ECO:0000256" key="1">
    <source>
        <dbReference type="ARBA" id="ARBA00022658"/>
    </source>
</evidence>
<feature type="region of interest" description="Disordered" evidence="3">
    <location>
        <begin position="1401"/>
        <end position="1420"/>
    </location>
</feature>
<feature type="repeat" description="PPR" evidence="2">
    <location>
        <begin position="795"/>
        <end position="829"/>
    </location>
</feature>
<dbReference type="PROSITE" id="PS51375">
    <property type="entry name" value="PPR"/>
    <property type="match status" value="1"/>
</dbReference>
<dbReference type="PANTHER" id="PTHR12296:SF30">
    <property type="entry name" value="DENN DOMAIN-CONTAINING PROTEIN CRAG"/>
    <property type="match status" value="1"/>
</dbReference>
<proteinExistence type="predicted"/>
<dbReference type="InterPro" id="IPR001194">
    <property type="entry name" value="cDENN_dom"/>
</dbReference>
<sequence length="1964" mass="218960">MEDRRVADYFVVAGLDPNQQLPLEEFSNEANAKSGRLDPITDITVINRSLGEKIPTGYECLEQTPSGYPANLNHGSLRCPDMFICYKRGRDKPPLKDLGILYEGKERVMEGCEVVHTTQKGNPANINNSSSSRIYITYRRAEKSAPSDTLVVVDICIILGNRGEEPPLTFLKIGKNLNKGMLGSDVFLCYKKAMVKHDVLAYKASILDRYPLEDYEDFPLPESVSMFCLPMGATIECWSADAQHPSPNFSTFILTGAAGGKVYGAAVGFYEEYKEEDLTDEQMRSLGLKNKSIREQYHIKKTVHVRKSISLLSHWPFFDAFKKFLSQLYKISITSSHNVPIERHISHFMYVVPYPSPERPRILVELTKESLSLCMPEDSPFPQSGASFITLLRNLGPELAMNLLLFVLLESKILLHSLRPTVLTEVAEAVSTMIFPFQWQCPYIPLCPLGLSDVLNAPCPFIVGVDSRYFDLYDPPSDVICVDLDTNRIYLPEDKKSMNYKLLPKRPSRVMQESLSKLYDKVSQPTAQKRDSEEVSLENAHHDAEFRKKKQDMQVELCIQEIFLRFTASIFKDYKNHLNPITTRVTSRATGASSLFDMQAFIKTRDKANAKFYAQVMQTQMFFKFIEERSFVSDKDDSLAFFDECTEKVDEMRDEPKLIEMDNKQTSERTVFIMPPEPVDLPEGVKYHYNGFPSLKAELFLATKKASVQTPAKQICPNSPHARRSKQEVKTAQKIALQQAEHPETWAKCLLSYCYSLWFVAFPAYVQFHPKKYEALKVGFAVLKKMQGEDLITIDELCYRVLMQLAGQYNKPGLAVQVFSEMKRQGVHPNAITYGYYNKVMLEAKWPSRQSRAHLRWMKIRNVVIAVAQFRKTVRRRSLSLYSNSGSELDKISHASVDSCMCDAQSSTSAATAVTNTGVSRGNSFTKSGSNGQQIALKVANSESTNMPSSASTPVVIENLASGATESLLNKNNGSLEERMSTGGVSDRGYNSLTQEDVKRMSQMVMSAATDDNGSVSSPTTSENSDKASKSRSDTWNPLNLNFLGLSSIHKSLHAEKLKKDVHIDDGDKPALHVHKRGGSIVKRLNSVKSNHVDDYDVLKGSLLNNSCGLVILSQLYLEHSAQLPETDLRMQVEEAKRRRHRSSGEAQTRPSRSFSLFASWRPPRHNNGLHSSGEGFSKLRFLDSVRNERLEPGSFSSSSPSCATQHLSTLTENANVSNSDFSIDPVECAKAKSTSSSDSSSTPSQTFQQLDISNSSLPPSIESCNLHCSGVPLVTINESEVSSHDIPKSAICATALTVLNNSGESSTDDPLNENPSSPERQQPSEAGSDPQENIDSTATVTTRISTDPPTVSRNDIRRSVSVTEDKLSGQVNEAVVRQPSLAATGRTHSSPGTDLAMETKASMRKKSEDTQSVSSLTTESKREKPVDFIMKRSQSLKKTNEVFGSFLKASKAAFNKLSELSQTITTPIKNGSLGSLGSLTHSVEELDTNDGSSTSGTIRERLKHGGSQDLLSHSEESEEDINNRLSKTSFESVPSPSYLEDISCLKSSADADIGLAENSECDKIKVAMEVAMSTCSRCTKCNRLIYDEEIMAGWSAEDSNLNTRCPYCHAKFVPSLQVYLKDYRGDSNPVVFNAEQGFPVKEKLLATSGHQDGDSDTVHSADSPMSCGESTTDPTTDPTTAPSSCLAAVDLSPTAHHPLAPSPPPTSSPEECLHNGMGTLCGDSKCAAASEPVVVPYLSPLVLRKEVEYVLDHEGNTCLASDSFVEEHPIIFWNMIWFFRRIEVPSHFVNFLLSSKAFFCNKTENAEKCKGLYTNRNILIRPQWDNIRIHDEIGLPMYLLWRARNTSPVVDALNIDNSYKIMCDIKKAIESNDIMTAIKLIAGMRRGSSDRQRRFRSMYREILFLSFAACGRHNIDHDAFDREYAMAFEEKLHPVEVRRFQLDDHPKGINVQFCRQVFCELEL</sequence>
<dbReference type="PANTHER" id="PTHR12296">
    <property type="entry name" value="DENN DOMAIN-CONTAINING PROTEIN 4"/>
    <property type="match status" value="1"/>
</dbReference>
<evidence type="ECO:0000259" key="4">
    <source>
        <dbReference type="PROSITE" id="PS50211"/>
    </source>
</evidence>
<dbReference type="SMART" id="SM00801">
    <property type="entry name" value="dDENN"/>
    <property type="match status" value="1"/>
</dbReference>